<sequence length="79" mass="8765">MPYTLKFPPSPQCQSYVALIVDIREEDSEVETIHIITLCSIASEPLLASYMPCDGGMMNTLLSCILPRPCLRPTSPIPR</sequence>
<evidence type="ECO:0000313" key="1">
    <source>
        <dbReference type="EMBL" id="KIK98598.1"/>
    </source>
</evidence>
<name>A0A0D0DV92_9AGAM</name>
<dbReference type="AlphaFoldDB" id="A0A0D0DV92"/>
<dbReference type="InParanoid" id="A0A0D0DV92"/>
<accession>A0A0D0DV92</accession>
<dbReference type="EMBL" id="KN824887">
    <property type="protein sequence ID" value="KIK98598.1"/>
    <property type="molecule type" value="Genomic_DNA"/>
</dbReference>
<dbReference type="HOGENOM" id="CLU_2606733_0_0_1"/>
<proteinExistence type="predicted"/>
<gene>
    <name evidence="1" type="ORF">PAXRUDRAFT_664376</name>
</gene>
<organism evidence="1 2">
    <name type="scientific">Paxillus rubicundulus Ve08.2h10</name>
    <dbReference type="NCBI Taxonomy" id="930991"/>
    <lineage>
        <taxon>Eukaryota</taxon>
        <taxon>Fungi</taxon>
        <taxon>Dikarya</taxon>
        <taxon>Basidiomycota</taxon>
        <taxon>Agaricomycotina</taxon>
        <taxon>Agaricomycetes</taxon>
        <taxon>Agaricomycetidae</taxon>
        <taxon>Boletales</taxon>
        <taxon>Paxilineae</taxon>
        <taxon>Paxillaceae</taxon>
        <taxon>Paxillus</taxon>
    </lineage>
</organism>
<reference evidence="2" key="2">
    <citation type="submission" date="2015-01" db="EMBL/GenBank/DDBJ databases">
        <title>Evolutionary Origins and Diversification of the Mycorrhizal Mutualists.</title>
        <authorList>
            <consortium name="DOE Joint Genome Institute"/>
            <consortium name="Mycorrhizal Genomics Consortium"/>
            <person name="Kohler A."/>
            <person name="Kuo A."/>
            <person name="Nagy L.G."/>
            <person name="Floudas D."/>
            <person name="Copeland A."/>
            <person name="Barry K.W."/>
            <person name="Cichocki N."/>
            <person name="Veneault-Fourrey C."/>
            <person name="LaButti K."/>
            <person name="Lindquist E.A."/>
            <person name="Lipzen A."/>
            <person name="Lundell T."/>
            <person name="Morin E."/>
            <person name="Murat C."/>
            <person name="Riley R."/>
            <person name="Ohm R."/>
            <person name="Sun H."/>
            <person name="Tunlid A."/>
            <person name="Henrissat B."/>
            <person name="Grigoriev I.V."/>
            <person name="Hibbett D.S."/>
            <person name="Martin F."/>
        </authorList>
    </citation>
    <scope>NUCLEOTIDE SEQUENCE [LARGE SCALE GENOMIC DNA]</scope>
    <source>
        <strain evidence="2">Ve08.2h10</strain>
    </source>
</reference>
<dbReference type="Proteomes" id="UP000054538">
    <property type="component" value="Unassembled WGS sequence"/>
</dbReference>
<protein>
    <submittedName>
        <fullName evidence="1">Uncharacterized protein</fullName>
    </submittedName>
</protein>
<reference evidence="1 2" key="1">
    <citation type="submission" date="2014-04" db="EMBL/GenBank/DDBJ databases">
        <authorList>
            <consortium name="DOE Joint Genome Institute"/>
            <person name="Kuo A."/>
            <person name="Kohler A."/>
            <person name="Jargeat P."/>
            <person name="Nagy L.G."/>
            <person name="Floudas D."/>
            <person name="Copeland A."/>
            <person name="Barry K.W."/>
            <person name="Cichocki N."/>
            <person name="Veneault-Fourrey C."/>
            <person name="LaButti K."/>
            <person name="Lindquist E.A."/>
            <person name="Lipzen A."/>
            <person name="Lundell T."/>
            <person name="Morin E."/>
            <person name="Murat C."/>
            <person name="Sun H."/>
            <person name="Tunlid A."/>
            <person name="Henrissat B."/>
            <person name="Grigoriev I.V."/>
            <person name="Hibbett D.S."/>
            <person name="Martin F."/>
            <person name="Nordberg H.P."/>
            <person name="Cantor M.N."/>
            <person name="Hua S.X."/>
        </authorList>
    </citation>
    <scope>NUCLEOTIDE SEQUENCE [LARGE SCALE GENOMIC DNA]</scope>
    <source>
        <strain evidence="1 2">Ve08.2h10</strain>
    </source>
</reference>
<evidence type="ECO:0000313" key="2">
    <source>
        <dbReference type="Proteomes" id="UP000054538"/>
    </source>
</evidence>
<keyword evidence="2" id="KW-1185">Reference proteome</keyword>